<feature type="domain" description="ASCH" evidence="2">
    <location>
        <begin position="341"/>
        <end position="426"/>
    </location>
</feature>
<dbReference type="Gene3D" id="2.30.130.30">
    <property type="entry name" value="Hypothetical protein"/>
    <property type="match status" value="1"/>
</dbReference>
<feature type="region of interest" description="Disordered" evidence="1">
    <location>
        <begin position="192"/>
        <end position="227"/>
    </location>
</feature>
<dbReference type="InterPro" id="IPR015947">
    <property type="entry name" value="PUA-like_sf"/>
</dbReference>
<dbReference type="GO" id="GO:0180022">
    <property type="term" value="C:RQC-trigger complex"/>
    <property type="evidence" value="ECO:0007669"/>
    <property type="project" value="InterPro"/>
</dbReference>
<gene>
    <name evidence="4" type="ORF">TTHERM_00293440</name>
</gene>
<dbReference type="GO" id="GO:0072344">
    <property type="term" value="P:rescue of stalled ribosome"/>
    <property type="evidence" value="ECO:0007669"/>
    <property type="project" value="InterPro"/>
</dbReference>
<sequence length="755" mass="88015">MIENNLVITTKKGKKKINLEAPLLPGRQYCQCHAQVHNLINNCLVCGRVICEQEGAGPCFFCGNDVLAKGQRAEFGQDEEAFPEFQDPNSDIQKAIQHKNKMIEFDKSNFIQKNVFDEQTDWYSIADDVWQDKKARKQAIEQLVARQEEIQENDKYIHVQYDVTQGKWIENKPIFDEQKFKQKAQEFQNQIDDFDKQRGSDDSDDDSNYTSDSEGEERGKRRKKTNKVIKASANKSLKQEQQNLYDEIKQELEIIKQSSFKVQGDSNKQNQNAESKKQADPKKNIKISSIVKTDEFLEFQKEVQSQMMKEIEQNNQQNFNGETPYDEALYNMQLDDEGKCLSMLQPWASLLVEGFKRFEGRFWTTDYKGPLYIHAGATPPTQQLIDEIESQYKEHYKGVKNMPPFPKRYPTGCLIGCVDLQGVLTKDEYIANIPEKYREDSQCDHIFVVRNPRKLFYPIKLKGSKNIFDIPNDIRINSKNQLIKVPSTWYEWCAKDIDIDLIQGKYDQQEEGQEEQKQLSENEKFNMNYPTLGDKQGSQQNRKASEEIPAIQKKRSNQKKDFMQSAEIHNKLRGFASEIKVKMEGFGFMLAPFLDLQEQTQIADYFLQKSGGSYKIGITNVDSFQVDNTFPFLEKIQEFVIKSFCYFTEGKKSDCMNQLKQIEYFYLNQKQKRFAYNQEYFLILMLGCDYEIVVQNNQTYKTKQVKVANATVLMQLYDEHTSIIYESVDLNTKKQAKDINLKDTITNLVICFKSK</sequence>
<dbReference type="GO" id="GO:0005634">
    <property type="term" value="C:nucleus"/>
    <property type="evidence" value="ECO:0007669"/>
    <property type="project" value="InterPro"/>
</dbReference>
<dbReference type="KEGG" id="tet:TTHERM_00293440"/>
<dbReference type="InterPro" id="IPR007374">
    <property type="entry name" value="ASCH_domain"/>
</dbReference>
<feature type="region of interest" description="Disordered" evidence="1">
    <location>
        <begin position="261"/>
        <end position="284"/>
    </location>
</feature>
<reference evidence="5" key="1">
    <citation type="journal article" date="2006" name="PLoS Biol.">
        <title>Macronuclear genome sequence of the ciliate Tetrahymena thermophila, a model eukaryote.</title>
        <authorList>
            <person name="Eisen J.A."/>
            <person name="Coyne R.S."/>
            <person name="Wu M."/>
            <person name="Wu D."/>
            <person name="Thiagarajan M."/>
            <person name="Wortman J.R."/>
            <person name="Badger J.H."/>
            <person name="Ren Q."/>
            <person name="Amedeo P."/>
            <person name="Jones K.M."/>
            <person name="Tallon L.J."/>
            <person name="Delcher A.L."/>
            <person name="Salzberg S.L."/>
            <person name="Silva J.C."/>
            <person name="Haas B.J."/>
            <person name="Majoros W.H."/>
            <person name="Farzad M."/>
            <person name="Carlton J.M."/>
            <person name="Smith R.K. Jr."/>
            <person name="Garg J."/>
            <person name="Pearlman R.E."/>
            <person name="Karrer K.M."/>
            <person name="Sun L."/>
            <person name="Manning G."/>
            <person name="Elde N.C."/>
            <person name="Turkewitz A.P."/>
            <person name="Asai D.J."/>
            <person name="Wilkes D.E."/>
            <person name="Wang Y."/>
            <person name="Cai H."/>
            <person name="Collins K."/>
            <person name="Stewart B.A."/>
            <person name="Lee S.R."/>
            <person name="Wilamowska K."/>
            <person name="Weinberg Z."/>
            <person name="Ruzzo W.L."/>
            <person name="Wloga D."/>
            <person name="Gaertig J."/>
            <person name="Frankel J."/>
            <person name="Tsao C.-C."/>
            <person name="Gorovsky M.A."/>
            <person name="Keeling P.J."/>
            <person name="Waller R.F."/>
            <person name="Patron N.J."/>
            <person name="Cherry J.M."/>
            <person name="Stover N.A."/>
            <person name="Krieger C.J."/>
            <person name="del Toro C."/>
            <person name="Ryder H.F."/>
            <person name="Williamson S.C."/>
            <person name="Barbeau R.A."/>
            <person name="Hamilton E.P."/>
            <person name="Orias E."/>
        </authorList>
    </citation>
    <scope>NUCLEOTIDE SEQUENCE [LARGE SCALE GENOMIC DNA]</scope>
    <source>
        <strain evidence="5">SB210</strain>
    </source>
</reference>
<evidence type="ECO:0000313" key="4">
    <source>
        <dbReference type="EMBL" id="EAR92830.2"/>
    </source>
</evidence>
<name>I7MIB0_TETTS</name>
<evidence type="ECO:0000313" key="5">
    <source>
        <dbReference type="Proteomes" id="UP000009168"/>
    </source>
</evidence>
<feature type="domain" description="TRIP4/RQT4 C2HC5-type zinc finger" evidence="3">
    <location>
        <begin position="28"/>
        <end position="74"/>
    </location>
</feature>
<accession>I7MIB0</accession>
<dbReference type="Pfam" id="PF06221">
    <property type="entry name" value="zf-C2HC5"/>
    <property type="match status" value="1"/>
</dbReference>
<evidence type="ECO:0000259" key="3">
    <source>
        <dbReference type="Pfam" id="PF06221"/>
    </source>
</evidence>
<dbReference type="SUPFAM" id="SSF88697">
    <property type="entry name" value="PUA domain-like"/>
    <property type="match status" value="1"/>
</dbReference>
<organism evidence="4 5">
    <name type="scientific">Tetrahymena thermophila (strain SB210)</name>
    <dbReference type="NCBI Taxonomy" id="312017"/>
    <lineage>
        <taxon>Eukaryota</taxon>
        <taxon>Sar</taxon>
        <taxon>Alveolata</taxon>
        <taxon>Ciliophora</taxon>
        <taxon>Intramacronucleata</taxon>
        <taxon>Oligohymenophorea</taxon>
        <taxon>Hymenostomatida</taxon>
        <taxon>Tetrahymenina</taxon>
        <taxon>Tetrahymenidae</taxon>
        <taxon>Tetrahymena</taxon>
    </lineage>
</organism>
<keyword evidence="5" id="KW-1185">Reference proteome</keyword>
<dbReference type="EMBL" id="GG662740">
    <property type="protein sequence ID" value="EAR92830.2"/>
    <property type="molecule type" value="Genomic_DNA"/>
</dbReference>
<dbReference type="Pfam" id="PF04266">
    <property type="entry name" value="ASCH"/>
    <property type="match status" value="1"/>
</dbReference>
<dbReference type="GO" id="GO:0045893">
    <property type="term" value="P:positive regulation of DNA-templated transcription"/>
    <property type="evidence" value="ECO:0007669"/>
    <property type="project" value="TreeGrafter"/>
</dbReference>
<dbReference type="PANTHER" id="PTHR12963">
    <property type="entry name" value="THYROID RECEPTOR INTERACTING PROTEIN RELATED"/>
    <property type="match status" value="1"/>
</dbReference>
<evidence type="ECO:0000259" key="2">
    <source>
        <dbReference type="Pfam" id="PF04266"/>
    </source>
</evidence>
<protein>
    <submittedName>
        <fullName evidence="4">Zinc finger, C2HC5-type family protein</fullName>
    </submittedName>
</protein>
<dbReference type="FunFam" id="2.30.130.30:FF:000006">
    <property type="entry name" value="Putative_zinc_finger_motif_-_C2HC5-type /ASCH_domain_containing_protein_-_putative"/>
    <property type="match status" value="1"/>
</dbReference>
<dbReference type="GeneID" id="7833328"/>
<dbReference type="GO" id="GO:0008270">
    <property type="term" value="F:zinc ion binding"/>
    <property type="evidence" value="ECO:0007669"/>
    <property type="project" value="InterPro"/>
</dbReference>
<dbReference type="STRING" id="312017.I7MIB0"/>
<dbReference type="RefSeq" id="XP_001013075.2">
    <property type="nucleotide sequence ID" value="XM_001013075.2"/>
</dbReference>
<dbReference type="CDD" id="cd06554">
    <property type="entry name" value="ASCH_ASC-1_like"/>
    <property type="match status" value="1"/>
</dbReference>
<feature type="compositionally biased region" description="Polar residues" evidence="1">
    <location>
        <begin position="261"/>
        <end position="273"/>
    </location>
</feature>
<evidence type="ECO:0000256" key="1">
    <source>
        <dbReference type="SAM" id="MobiDB-lite"/>
    </source>
</evidence>
<dbReference type="InParanoid" id="I7MIB0"/>
<feature type="region of interest" description="Disordered" evidence="1">
    <location>
        <begin position="532"/>
        <end position="556"/>
    </location>
</feature>
<dbReference type="InterPro" id="IPR039128">
    <property type="entry name" value="TRIP4-like"/>
</dbReference>
<proteinExistence type="predicted"/>
<dbReference type="PANTHER" id="PTHR12963:SF4">
    <property type="entry name" value="ACTIVATING SIGNAL COINTEGRATOR 1"/>
    <property type="match status" value="1"/>
</dbReference>
<dbReference type="OrthoDB" id="338816at2759"/>
<feature type="compositionally biased region" description="Basic and acidic residues" evidence="1">
    <location>
        <begin position="274"/>
        <end position="283"/>
    </location>
</feature>
<dbReference type="AlphaFoldDB" id="I7MIB0"/>
<dbReference type="Proteomes" id="UP000009168">
    <property type="component" value="Unassembled WGS sequence"/>
</dbReference>
<dbReference type="InterPro" id="IPR009349">
    <property type="entry name" value="TRIP4/RQT4_C2HC5_Znf"/>
</dbReference>